<sequence length="102" mass="11520">MFPLIVTLQVKEPAEAPAVAAALVRMRPMCLAEPGCLLWEAYHSQADASQFVLVEHWESRGHWESHGKLAAIQEIYLPEVLPRVHRAAHPCDRLGREAERDD</sequence>
<dbReference type="EMBL" id="PPTF01000068">
    <property type="protein sequence ID" value="POA97943.1"/>
    <property type="molecule type" value="Genomic_DNA"/>
</dbReference>
<keyword evidence="2" id="KW-0503">Monooxygenase</keyword>
<dbReference type="PROSITE" id="PS51725">
    <property type="entry name" value="ABM"/>
    <property type="match status" value="1"/>
</dbReference>
<dbReference type="GO" id="GO:0004497">
    <property type="term" value="F:monooxygenase activity"/>
    <property type="evidence" value="ECO:0007669"/>
    <property type="project" value="UniProtKB-KW"/>
</dbReference>
<accession>A0A2K4MLH7</accession>
<dbReference type="RefSeq" id="WP_103320932.1">
    <property type="nucleotide sequence ID" value="NZ_PPTF01000068.1"/>
</dbReference>
<keyword evidence="2" id="KW-0560">Oxidoreductase</keyword>
<name>A0A2K4MLH7_9NEIS</name>
<proteinExistence type="predicted"/>
<gene>
    <name evidence="2" type="ORF">C2134_14945</name>
</gene>
<evidence type="ECO:0000313" key="2">
    <source>
        <dbReference type="EMBL" id="POA97943.1"/>
    </source>
</evidence>
<dbReference type="Pfam" id="PF03992">
    <property type="entry name" value="ABM"/>
    <property type="match status" value="1"/>
</dbReference>
<dbReference type="InterPro" id="IPR007138">
    <property type="entry name" value="ABM_dom"/>
</dbReference>
<evidence type="ECO:0000259" key="1">
    <source>
        <dbReference type="PROSITE" id="PS51725"/>
    </source>
</evidence>
<dbReference type="AlphaFoldDB" id="A0A2K4MLH7"/>
<evidence type="ECO:0000313" key="3">
    <source>
        <dbReference type="Proteomes" id="UP000236416"/>
    </source>
</evidence>
<protein>
    <submittedName>
        <fullName evidence="2">Antibiotic biosynthesis monooxygenase</fullName>
    </submittedName>
</protein>
<feature type="domain" description="ABM" evidence="1">
    <location>
        <begin position="2"/>
        <end position="102"/>
    </location>
</feature>
<dbReference type="SUPFAM" id="SSF54909">
    <property type="entry name" value="Dimeric alpha+beta barrel"/>
    <property type="match status" value="1"/>
</dbReference>
<comment type="caution">
    <text evidence="2">The sequence shown here is derived from an EMBL/GenBank/DDBJ whole genome shotgun (WGS) entry which is preliminary data.</text>
</comment>
<organism evidence="2 3">
    <name type="scientific">Chromobacterium sinusclupearum</name>
    <dbReference type="NCBI Taxonomy" id="2077146"/>
    <lineage>
        <taxon>Bacteria</taxon>
        <taxon>Pseudomonadati</taxon>
        <taxon>Pseudomonadota</taxon>
        <taxon>Betaproteobacteria</taxon>
        <taxon>Neisseriales</taxon>
        <taxon>Chromobacteriaceae</taxon>
        <taxon>Chromobacterium</taxon>
    </lineage>
</organism>
<dbReference type="InterPro" id="IPR011008">
    <property type="entry name" value="Dimeric_a/b-barrel"/>
</dbReference>
<dbReference type="Gene3D" id="3.30.70.100">
    <property type="match status" value="1"/>
</dbReference>
<keyword evidence="3" id="KW-1185">Reference proteome</keyword>
<dbReference type="Proteomes" id="UP000236416">
    <property type="component" value="Unassembled WGS sequence"/>
</dbReference>
<reference evidence="2 3" key="1">
    <citation type="submission" date="2018-01" db="EMBL/GenBank/DDBJ databases">
        <title>Genomic Sequence of Chromobacterium MWU13-2610 from wild cranberry bogs within the Cape Cod National Seashore.</title>
        <authorList>
            <person name="O'Hara-Hanley K."/>
            <person name="Soby S."/>
            <person name="Harrison A."/>
        </authorList>
    </citation>
    <scope>NUCLEOTIDE SEQUENCE [LARGE SCALE GENOMIC DNA]</scope>
    <source>
        <strain evidence="2 3">MWU13-2610</strain>
    </source>
</reference>